<protein>
    <submittedName>
        <fullName evidence="1">Uncharacterized protein</fullName>
    </submittedName>
</protein>
<organism evidence="1 2">
    <name type="scientific">Nostoc punctiforme NIES-2108</name>
    <dbReference type="NCBI Taxonomy" id="1356359"/>
    <lineage>
        <taxon>Bacteria</taxon>
        <taxon>Bacillati</taxon>
        <taxon>Cyanobacteriota</taxon>
        <taxon>Cyanophyceae</taxon>
        <taxon>Nostocales</taxon>
        <taxon>Nostocaceae</taxon>
        <taxon>Nostoc</taxon>
    </lineage>
</organism>
<dbReference type="GO" id="GO:0006355">
    <property type="term" value="P:regulation of DNA-templated transcription"/>
    <property type="evidence" value="ECO:0007669"/>
    <property type="project" value="InterPro"/>
</dbReference>
<accession>A0A367R6P3</accession>
<dbReference type="Proteomes" id="UP000252085">
    <property type="component" value="Unassembled WGS sequence"/>
</dbReference>
<sequence length="61" mass="6908">MTEEKQVTYKMFLPESMRARFKSICALKGVSMNEVLLELVETWVTENEAHSSKTDRGKGAA</sequence>
<dbReference type="SUPFAM" id="SSF47598">
    <property type="entry name" value="Ribbon-helix-helix"/>
    <property type="match status" value="1"/>
</dbReference>
<dbReference type="EMBL" id="LXQE01000169">
    <property type="protein sequence ID" value="RCJ32055.1"/>
    <property type="molecule type" value="Genomic_DNA"/>
</dbReference>
<evidence type="ECO:0000313" key="2">
    <source>
        <dbReference type="Proteomes" id="UP000252085"/>
    </source>
</evidence>
<dbReference type="Pfam" id="PF09274">
    <property type="entry name" value="ParG"/>
    <property type="match status" value="1"/>
</dbReference>
<dbReference type="InterPro" id="IPR013321">
    <property type="entry name" value="Arc_rbn_hlx_hlx"/>
</dbReference>
<dbReference type="Gene3D" id="1.10.1220.10">
    <property type="entry name" value="Met repressor-like"/>
    <property type="match status" value="1"/>
</dbReference>
<gene>
    <name evidence="1" type="ORF">A6769_28840</name>
</gene>
<dbReference type="InterPro" id="IPR015354">
    <property type="entry name" value="DNA_partition_ParG"/>
</dbReference>
<dbReference type="InterPro" id="IPR010985">
    <property type="entry name" value="Ribbon_hlx_hlx"/>
</dbReference>
<evidence type="ECO:0000313" key="1">
    <source>
        <dbReference type="EMBL" id="RCJ32055.1"/>
    </source>
</evidence>
<comment type="caution">
    <text evidence="1">The sequence shown here is derived from an EMBL/GenBank/DDBJ whole genome shotgun (WGS) entry which is preliminary data.</text>
</comment>
<proteinExistence type="predicted"/>
<dbReference type="AlphaFoldDB" id="A0A367R6P3"/>
<name>A0A367R6P3_NOSPU</name>
<reference evidence="1 2" key="1">
    <citation type="submission" date="2016-04" db="EMBL/GenBank/DDBJ databases">
        <authorList>
            <person name="Evans L.H."/>
            <person name="Alamgir A."/>
            <person name="Owens N."/>
            <person name="Weber N.D."/>
            <person name="Virtaneva K."/>
            <person name="Barbian K."/>
            <person name="Babar A."/>
            <person name="Rosenke K."/>
        </authorList>
    </citation>
    <scope>NUCLEOTIDE SEQUENCE [LARGE SCALE GENOMIC DNA]</scope>
    <source>
        <strain evidence="1">NIES-2108</strain>
    </source>
</reference>